<dbReference type="PANTHER" id="PTHR43649:SF31">
    <property type="entry name" value="SN-GLYCEROL-3-PHOSPHATE-BINDING PERIPLASMIC PROTEIN UGPB"/>
    <property type="match status" value="1"/>
</dbReference>
<evidence type="ECO:0008006" key="9">
    <source>
        <dbReference type="Google" id="ProtNLM"/>
    </source>
</evidence>
<keyword evidence="8" id="KW-1185">Reference proteome</keyword>
<evidence type="ECO:0000256" key="1">
    <source>
        <dbReference type="ARBA" id="ARBA00004196"/>
    </source>
</evidence>
<dbReference type="PANTHER" id="PTHR43649">
    <property type="entry name" value="ARABINOSE-BINDING PROTEIN-RELATED"/>
    <property type="match status" value="1"/>
</dbReference>
<proteinExistence type="inferred from homology"/>
<keyword evidence="3" id="KW-0813">Transport</keyword>
<keyword evidence="4 6" id="KW-0732">Signal</keyword>
<gene>
    <name evidence="7" type="ORF">J8TS2_29800</name>
</gene>
<accession>A0ABQ4KMF3</accession>
<evidence type="ECO:0000313" key="8">
    <source>
        <dbReference type="Proteomes" id="UP000679950"/>
    </source>
</evidence>
<sequence>MSIKIKKFLMMCLLFLLVIVAFGCANDTNTEPNDEDNTAGDEVEEGEPDPVTLQVVVGWDEEMFNDRFKDPIEEAFPWITIEHIQSGSGREELEELFAKDLNPDIIFQISPDNMEYFGLDYDLDELIEKHGYDVSHINPVYLDAIRAKDPERRLLGMPYEIVNWVLFYNKDIFDTFGVDYPTEDMTWNEAIDLASKVSGERNGVHYRGLDLGPAHVPFAQFSVNRTDPETGEVLIQEEEEFARYLDLIQDIGALDNSGEPFFDPAKFTDERSTAMFVEFVQAVDWWSEAEGLNYDVTALPTWEGGPKVTHRPDFGILPWNISPLSENKDAAFKVITYFTETEYQTFAARIGLGPTSVEDEVLEQFFQDYESTHDKNMQSIFTHPPASPPEHISRWDDYVDFNVHRWLNDEEYMNIDRNEYLRLVAEESAAKIQEAMGAE</sequence>
<organism evidence="7 8">
    <name type="scientific">Lederbergia ruris</name>
    <dbReference type="NCBI Taxonomy" id="217495"/>
    <lineage>
        <taxon>Bacteria</taxon>
        <taxon>Bacillati</taxon>
        <taxon>Bacillota</taxon>
        <taxon>Bacilli</taxon>
        <taxon>Bacillales</taxon>
        <taxon>Bacillaceae</taxon>
        <taxon>Lederbergia</taxon>
    </lineage>
</organism>
<feature type="chain" id="PRO_5046933253" description="Extracellular solute-binding protein" evidence="6">
    <location>
        <begin position="26"/>
        <end position="439"/>
    </location>
</feature>
<comment type="subcellular location">
    <subcellularLocation>
        <location evidence="1">Cell envelope</location>
    </subcellularLocation>
</comment>
<reference evidence="7 8" key="1">
    <citation type="submission" date="2021-03" db="EMBL/GenBank/DDBJ databases">
        <title>Antimicrobial resistance genes in bacteria isolated from Japanese honey, and their potential for conferring macrolide and lincosamide resistance in the American foulbrood pathogen Paenibacillus larvae.</title>
        <authorList>
            <person name="Okamoto M."/>
            <person name="Kumagai M."/>
            <person name="Kanamori H."/>
            <person name="Takamatsu D."/>
        </authorList>
    </citation>
    <scope>NUCLEOTIDE SEQUENCE [LARGE SCALE GENOMIC DNA]</scope>
    <source>
        <strain evidence="7 8">J8TS2</strain>
    </source>
</reference>
<dbReference type="Gene3D" id="3.40.190.10">
    <property type="entry name" value="Periplasmic binding protein-like II"/>
    <property type="match status" value="1"/>
</dbReference>
<protein>
    <recommendedName>
        <fullName evidence="9">Extracellular solute-binding protein</fullName>
    </recommendedName>
</protein>
<dbReference type="RefSeq" id="WP_212966798.1">
    <property type="nucleotide sequence ID" value="NZ_BORB01000027.1"/>
</dbReference>
<evidence type="ECO:0000256" key="3">
    <source>
        <dbReference type="ARBA" id="ARBA00022448"/>
    </source>
</evidence>
<feature type="compositionally biased region" description="Acidic residues" evidence="5">
    <location>
        <begin position="32"/>
        <end position="48"/>
    </location>
</feature>
<dbReference type="Pfam" id="PF01547">
    <property type="entry name" value="SBP_bac_1"/>
    <property type="match status" value="1"/>
</dbReference>
<feature type="signal peptide" evidence="6">
    <location>
        <begin position="1"/>
        <end position="25"/>
    </location>
</feature>
<evidence type="ECO:0000313" key="7">
    <source>
        <dbReference type="EMBL" id="GIN58661.1"/>
    </source>
</evidence>
<dbReference type="Proteomes" id="UP000679950">
    <property type="component" value="Unassembled WGS sequence"/>
</dbReference>
<dbReference type="SUPFAM" id="SSF53850">
    <property type="entry name" value="Periplasmic binding protein-like II"/>
    <property type="match status" value="1"/>
</dbReference>
<comment type="caution">
    <text evidence="7">The sequence shown here is derived from an EMBL/GenBank/DDBJ whole genome shotgun (WGS) entry which is preliminary data.</text>
</comment>
<evidence type="ECO:0000256" key="2">
    <source>
        <dbReference type="ARBA" id="ARBA00008520"/>
    </source>
</evidence>
<comment type="similarity">
    <text evidence="2">Belongs to the bacterial solute-binding protein 1 family.</text>
</comment>
<name>A0ABQ4KMF3_9BACI</name>
<dbReference type="EMBL" id="BORB01000027">
    <property type="protein sequence ID" value="GIN58661.1"/>
    <property type="molecule type" value="Genomic_DNA"/>
</dbReference>
<evidence type="ECO:0000256" key="5">
    <source>
        <dbReference type="SAM" id="MobiDB-lite"/>
    </source>
</evidence>
<feature type="region of interest" description="Disordered" evidence="5">
    <location>
        <begin position="28"/>
        <end position="50"/>
    </location>
</feature>
<dbReference type="InterPro" id="IPR050490">
    <property type="entry name" value="Bact_solute-bd_prot1"/>
</dbReference>
<evidence type="ECO:0000256" key="4">
    <source>
        <dbReference type="ARBA" id="ARBA00022729"/>
    </source>
</evidence>
<dbReference type="InterPro" id="IPR006059">
    <property type="entry name" value="SBP"/>
</dbReference>
<evidence type="ECO:0000256" key="6">
    <source>
        <dbReference type="SAM" id="SignalP"/>
    </source>
</evidence>
<dbReference type="PROSITE" id="PS51257">
    <property type="entry name" value="PROKAR_LIPOPROTEIN"/>
    <property type="match status" value="1"/>
</dbReference>